<evidence type="ECO:0000313" key="1">
    <source>
        <dbReference type="EMBL" id="GGK93319.1"/>
    </source>
</evidence>
<gene>
    <name evidence="1" type="ORF">GCM10011588_04850</name>
</gene>
<sequence length="335" mass="36642">MRWVGDEVFRRFRDDLADLLGKRSSGESDLTHQHADRAVLGASAGERASGQGEQLLAATARDHSGGAPEVTLPRADAEGTARAWDWLDQQLPDWPAGRRDDIGLTLSDTTAYSARSTGRDSRIVLETTGERGDRALRVRIFDRGDSAPPDAVLDDPVFGRLDHRLLVDDPGGWTREISFGVRETPALPQWLGEALQSARYVRLNVGDDLAIGVRSKFLPKLEDSLGSFAASGSPIEVAKDNMDAGLRHAARINHGRLHAGSTDLQPSYVQLRSGDERVELSVYPFWDQDFRDGLRHLEVKDNGSTVVPVSDFANAVIERLGERAAEPRLPADPAP</sequence>
<keyword evidence="2" id="KW-1185">Reference proteome</keyword>
<name>A0A917VLF9_9NOCA</name>
<proteinExistence type="predicted"/>
<protein>
    <submittedName>
        <fullName evidence="1">Uncharacterized protein</fullName>
    </submittedName>
</protein>
<comment type="caution">
    <text evidence="1">The sequence shown here is derived from an EMBL/GenBank/DDBJ whole genome shotgun (WGS) entry which is preliminary data.</text>
</comment>
<dbReference type="AlphaFoldDB" id="A0A917VLF9"/>
<accession>A0A917VLF9</accession>
<organism evidence="1 2">
    <name type="scientific">Nocardia jinanensis</name>
    <dbReference type="NCBI Taxonomy" id="382504"/>
    <lineage>
        <taxon>Bacteria</taxon>
        <taxon>Bacillati</taxon>
        <taxon>Actinomycetota</taxon>
        <taxon>Actinomycetes</taxon>
        <taxon>Mycobacteriales</taxon>
        <taxon>Nocardiaceae</taxon>
        <taxon>Nocardia</taxon>
    </lineage>
</organism>
<evidence type="ECO:0000313" key="2">
    <source>
        <dbReference type="Proteomes" id="UP000638263"/>
    </source>
</evidence>
<dbReference type="Proteomes" id="UP000638263">
    <property type="component" value="Unassembled WGS sequence"/>
</dbReference>
<reference evidence="1" key="1">
    <citation type="journal article" date="2014" name="Int. J. Syst. Evol. Microbiol.">
        <title>Complete genome sequence of Corynebacterium casei LMG S-19264T (=DSM 44701T), isolated from a smear-ripened cheese.</title>
        <authorList>
            <consortium name="US DOE Joint Genome Institute (JGI-PGF)"/>
            <person name="Walter F."/>
            <person name="Albersmeier A."/>
            <person name="Kalinowski J."/>
            <person name="Ruckert C."/>
        </authorList>
    </citation>
    <scope>NUCLEOTIDE SEQUENCE</scope>
    <source>
        <strain evidence="1">CGMCC 4.3508</strain>
    </source>
</reference>
<dbReference type="EMBL" id="BMMH01000001">
    <property type="protein sequence ID" value="GGK93319.1"/>
    <property type="molecule type" value="Genomic_DNA"/>
</dbReference>
<reference evidence="1" key="2">
    <citation type="submission" date="2020-09" db="EMBL/GenBank/DDBJ databases">
        <authorList>
            <person name="Sun Q."/>
            <person name="Zhou Y."/>
        </authorList>
    </citation>
    <scope>NUCLEOTIDE SEQUENCE</scope>
    <source>
        <strain evidence="1">CGMCC 4.3508</strain>
    </source>
</reference>